<dbReference type="PANTHER" id="PTHR42681">
    <property type="entry name" value="MALONYL-COA-ACYL CARRIER PROTEIN TRANSACYLASE, MITOCHONDRIAL"/>
    <property type="match status" value="1"/>
</dbReference>
<dbReference type="GO" id="GO:0004314">
    <property type="term" value="F:[acyl-carrier-protein] S-malonyltransferase activity"/>
    <property type="evidence" value="ECO:0007669"/>
    <property type="project" value="UniProtKB-EC"/>
</dbReference>
<dbReference type="EC" id="2.3.1.39" evidence="1 6"/>
<protein>
    <recommendedName>
        <fullName evidence="2 6">Malonyl CoA-acyl carrier protein transacylase</fullName>
        <ecNumber evidence="1 6">2.3.1.39</ecNumber>
    </recommendedName>
</protein>
<dbReference type="PANTHER" id="PTHR42681:SF1">
    <property type="entry name" value="MALONYL-COA-ACYL CARRIER PROTEIN TRANSACYLASE, MITOCHONDRIAL"/>
    <property type="match status" value="1"/>
</dbReference>
<proteinExistence type="inferred from homology"/>
<reference evidence="9" key="1">
    <citation type="journal article" date="2020" name="mSystems">
        <title>Genome- and Community-Level Interaction Insights into Carbon Utilization and Element Cycling Functions of Hydrothermarchaeota in Hydrothermal Sediment.</title>
        <authorList>
            <person name="Zhou Z."/>
            <person name="Liu Y."/>
            <person name="Xu W."/>
            <person name="Pan J."/>
            <person name="Luo Z.H."/>
            <person name="Li M."/>
        </authorList>
    </citation>
    <scope>NUCLEOTIDE SEQUENCE [LARGE SCALE GENOMIC DNA]</scope>
    <source>
        <strain evidence="9">SpSt-716</strain>
    </source>
</reference>
<dbReference type="EMBL" id="DTEN01000213">
    <property type="protein sequence ID" value="HGI75071.1"/>
    <property type="molecule type" value="Genomic_DNA"/>
</dbReference>
<dbReference type="GO" id="GO:0006633">
    <property type="term" value="P:fatty acid biosynthetic process"/>
    <property type="evidence" value="ECO:0007669"/>
    <property type="project" value="TreeGrafter"/>
</dbReference>
<dbReference type="SUPFAM" id="SSF55048">
    <property type="entry name" value="Probable ACP-binding domain of malonyl-CoA ACP transacylase"/>
    <property type="match status" value="1"/>
</dbReference>
<feature type="domain" description="Malonyl-CoA:ACP transacylase (MAT)" evidence="8">
    <location>
        <begin position="6"/>
        <end position="297"/>
    </location>
</feature>
<keyword evidence="4 6" id="KW-0012">Acyltransferase</keyword>
<evidence type="ECO:0000256" key="4">
    <source>
        <dbReference type="ARBA" id="ARBA00023315"/>
    </source>
</evidence>
<dbReference type="NCBIfam" id="TIGR00128">
    <property type="entry name" value="fabD"/>
    <property type="match status" value="1"/>
</dbReference>
<gene>
    <name evidence="9" type="primary">fabD</name>
    <name evidence="9" type="ORF">ENU96_05280</name>
</gene>
<evidence type="ECO:0000256" key="7">
    <source>
        <dbReference type="PIRSR" id="PIRSR000446-1"/>
    </source>
</evidence>
<organism evidence="9">
    <name type="scientific">Candidatus Caldatribacterium californiense</name>
    <dbReference type="NCBI Taxonomy" id="1454726"/>
    <lineage>
        <taxon>Bacteria</taxon>
        <taxon>Pseudomonadati</taxon>
        <taxon>Atribacterota</taxon>
        <taxon>Atribacteria</taxon>
        <taxon>Atribacterales</taxon>
        <taxon>Candidatus Caldatribacteriaceae</taxon>
        <taxon>Candidatus Caldatribacterium</taxon>
    </lineage>
</organism>
<dbReference type="InterPro" id="IPR001227">
    <property type="entry name" value="Ac_transferase_dom_sf"/>
</dbReference>
<dbReference type="GO" id="GO:0005829">
    <property type="term" value="C:cytosol"/>
    <property type="evidence" value="ECO:0007669"/>
    <property type="project" value="TreeGrafter"/>
</dbReference>
<evidence type="ECO:0000259" key="8">
    <source>
        <dbReference type="SMART" id="SM00827"/>
    </source>
</evidence>
<dbReference type="SUPFAM" id="SSF52151">
    <property type="entry name" value="FabD/lysophospholipase-like"/>
    <property type="match status" value="1"/>
</dbReference>
<evidence type="ECO:0000256" key="5">
    <source>
        <dbReference type="ARBA" id="ARBA00048462"/>
    </source>
</evidence>
<sequence>MKVAFLFPGQGSQKVGMLREWLEEDAPLVEELFGQASRICGVDLLRLSLEGPEEELNLTKNSQPAILTFSAFLLRKIPLVPDVVAGHSLGEYSALFCAGSFDFDEAVYLVRRRGEIMQEASPLGEGTMVAVLGLSLPEVRGMVDMLKEKGRVEIANINSSDQVVLSLEKSLLPWVLEEVGRRGKKAVELRVSAPFHSSFMEKAREAFARVLEGVTIRPPRYPYLSNVTAAFERDPGRIRDLLVEQLVAPVRWKDIMDVLCEEGVRKALEVGPGMVLSKLFEREHPEVSVFPTFSPRRLQIAVSEVREVR</sequence>
<dbReference type="InterPro" id="IPR014043">
    <property type="entry name" value="Acyl_transferase_dom"/>
</dbReference>
<dbReference type="InterPro" id="IPR016036">
    <property type="entry name" value="Malonyl_transacylase_ACP-bd"/>
</dbReference>
<evidence type="ECO:0000256" key="3">
    <source>
        <dbReference type="ARBA" id="ARBA00022679"/>
    </source>
</evidence>
<feature type="active site" evidence="7">
    <location>
        <position position="196"/>
    </location>
</feature>
<name>A0A7V3YM01_9BACT</name>
<evidence type="ECO:0000256" key="6">
    <source>
        <dbReference type="PIRNR" id="PIRNR000446"/>
    </source>
</evidence>
<dbReference type="Gene3D" id="3.30.70.250">
    <property type="entry name" value="Malonyl-CoA ACP transacylase, ACP-binding"/>
    <property type="match status" value="1"/>
</dbReference>
<dbReference type="InterPro" id="IPR004410">
    <property type="entry name" value="Malonyl_CoA-ACP_transAc_FabD"/>
</dbReference>
<dbReference type="AlphaFoldDB" id="A0A7V3YM01"/>
<dbReference type="Pfam" id="PF00698">
    <property type="entry name" value="Acyl_transf_1"/>
    <property type="match status" value="1"/>
</dbReference>
<comment type="similarity">
    <text evidence="6">Belongs to the fabD family.</text>
</comment>
<evidence type="ECO:0000256" key="2">
    <source>
        <dbReference type="ARBA" id="ARBA00018953"/>
    </source>
</evidence>
<evidence type="ECO:0000256" key="1">
    <source>
        <dbReference type="ARBA" id="ARBA00013258"/>
    </source>
</evidence>
<dbReference type="Gene3D" id="3.40.366.10">
    <property type="entry name" value="Malonyl-Coenzyme A Acyl Carrier Protein, domain 2"/>
    <property type="match status" value="1"/>
</dbReference>
<dbReference type="InterPro" id="IPR016035">
    <property type="entry name" value="Acyl_Trfase/lysoPLipase"/>
</dbReference>
<comment type="caution">
    <text evidence="9">The sequence shown here is derived from an EMBL/GenBank/DDBJ whole genome shotgun (WGS) entry which is preliminary data.</text>
</comment>
<feature type="active site" evidence="7">
    <location>
        <position position="88"/>
    </location>
</feature>
<dbReference type="InterPro" id="IPR024925">
    <property type="entry name" value="Malonyl_CoA-ACP_transAc"/>
</dbReference>
<keyword evidence="3 6" id="KW-0808">Transferase</keyword>
<dbReference type="PIRSF" id="PIRSF000446">
    <property type="entry name" value="Mct"/>
    <property type="match status" value="1"/>
</dbReference>
<dbReference type="InterPro" id="IPR050858">
    <property type="entry name" value="Mal-CoA-ACP_Trans/PKS_FabD"/>
</dbReference>
<accession>A0A7V3YM01</accession>
<dbReference type="SMART" id="SM00827">
    <property type="entry name" value="PKS_AT"/>
    <property type="match status" value="1"/>
</dbReference>
<evidence type="ECO:0000313" key="9">
    <source>
        <dbReference type="EMBL" id="HGI75071.1"/>
    </source>
</evidence>
<comment type="catalytic activity">
    <reaction evidence="5 6">
        <text>holo-[ACP] + malonyl-CoA = malonyl-[ACP] + CoA</text>
        <dbReference type="Rhea" id="RHEA:41792"/>
        <dbReference type="Rhea" id="RHEA-COMP:9623"/>
        <dbReference type="Rhea" id="RHEA-COMP:9685"/>
        <dbReference type="ChEBI" id="CHEBI:57287"/>
        <dbReference type="ChEBI" id="CHEBI:57384"/>
        <dbReference type="ChEBI" id="CHEBI:64479"/>
        <dbReference type="ChEBI" id="CHEBI:78449"/>
        <dbReference type="EC" id="2.3.1.39"/>
    </reaction>
</comment>